<feature type="compositionally biased region" description="Basic and acidic residues" evidence="2">
    <location>
        <begin position="204"/>
        <end position="214"/>
    </location>
</feature>
<evidence type="ECO:0000256" key="2">
    <source>
        <dbReference type="SAM" id="MobiDB-lite"/>
    </source>
</evidence>
<evidence type="ECO:0000313" key="4">
    <source>
        <dbReference type="EMBL" id="ABD09461.1"/>
    </source>
</evidence>
<dbReference type="InterPro" id="IPR002711">
    <property type="entry name" value="HNH"/>
</dbReference>
<sequence length="458" mass="50966">MTMVPSRAIIEHMFGKDLETVPLPALETELCSWAGRLAAATCRWLILLAAFDRRKGWSASGMPTCAHWLSWRCGLGLRASYDYLRVARALELLPLIRESFSKGEISYSKVRAITRVAEPETEARWVEQAAQCTAQKLERLVSLHAKINHDQKDENGGRDEDGPNNTRCSWRWNEDGTFSLSVRLDPARGAIIESALVMAMSSLHDSRDSNREDSSTTSDAEGSINDTSITHAGPEMKADALTAMSESFLSTGAPTLMSSTSHTINVHIDIDTLIGSSRENHGSPLQRHEGNGLNTRRCDVKDHIPVLPNVVRRLSCDSLLRTLIIDSKGNPLMLGRTRRNPTTRLRLAIYARDRGVCQYPGCHHTRWLQVHHMKEWASGGGNTDLDNLVLICSLHHRTIHERRIVLQRGRDGSIVARHRDGTLMQQAPRLHLGPDLLELLSDNTSAAPAETVPTRRVA</sequence>
<dbReference type="AlphaFoldDB" id="Q2JGY1"/>
<keyword evidence="4" id="KW-0540">Nuclease</keyword>
<dbReference type="Proteomes" id="UP000001937">
    <property type="component" value="Chromosome"/>
</dbReference>
<dbReference type="Pfam" id="PF02720">
    <property type="entry name" value="DUF222"/>
    <property type="match status" value="1"/>
</dbReference>
<feature type="domain" description="HNH nuclease" evidence="3">
    <location>
        <begin position="344"/>
        <end position="397"/>
    </location>
</feature>
<comment type="similarity">
    <text evidence="1">Belongs to the Rv1128c/1148c/1588c/1702c/1945/3466 family.</text>
</comment>
<keyword evidence="5" id="KW-1185">Reference proteome</keyword>
<dbReference type="InterPro" id="IPR003615">
    <property type="entry name" value="HNH_nuc"/>
</dbReference>
<dbReference type="PhylomeDB" id="Q2JGY1"/>
<evidence type="ECO:0000313" key="5">
    <source>
        <dbReference type="Proteomes" id="UP000001937"/>
    </source>
</evidence>
<feature type="region of interest" description="Disordered" evidence="2">
    <location>
        <begin position="148"/>
        <end position="168"/>
    </location>
</feature>
<feature type="compositionally biased region" description="Basic and acidic residues" evidence="2">
    <location>
        <begin position="148"/>
        <end position="161"/>
    </location>
</feature>
<accession>Q2JGY1</accession>
<evidence type="ECO:0000259" key="3">
    <source>
        <dbReference type="SMART" id="SM00507"/>
    </source>
</evidence>
<keyword evidence="4" id="KW-0255">Endonuclease</keyword>
<keyword evidence="4" id="KW-0378">Hydrolase</keyword>
<gene>
    <name evidence="4" type="ordered locus">Francci3_0067</name>
</gene>
<organism evidence="4 5">
    <name type="scientific">Frankia casuarinae (strain DSM 45818 / CECT 9043 / HFP020203 / CcI3)</name>
    <dbReference type="NCBI Taxonomy" id="106370"/>
    <lineage>
        <taxon>Bacteria</taxon>
        <taxon>Bacillati</taxon>
        <taxon>Actinomycetota</taxon>
        <taxon>Actinomycetes</taxon>
        <taxon>Frankiales</taxon>
        <taxon>Frankiaceae</taxon>
        <taxon>Frankia</taxon>
    </lineage>
</organism>
<dbReference type="GO" id="GO:0008270">
    <property type="term" value="F:zinc ion binding"/>
    <property type="evidence" value="ECO:0007669"/>
    <property type="project" value="InterPro"/>
</dbReference>
<dbReference type="GO" id="GO:0004519">
    <property type="term" value="F:endonuclease activity"/>
    <property type="evidence" value="ECO:0007669"/>
    <property type="project" value="UniProtKB-KW"/>
</dbReference>
<dbReference type="EMBL" id="CP000249">
    <property type="protein sequence ID" value="ABD09461.1"/>
    <property type="molecule type" value="Genomic_DNA"/>
</dbReference>
<dbReference type="Pfam" id="PF01844">
    <property type="entry name" value="HNH"/>
    <property type="match status" value="1"/>
</dbReference>
<name>Q2JGY1_FRACC</name>
<feature type="compositionally biased region" description="Polar residues" evidence="2">
    <location>
        <begin position="215"/>
        <end position="230"/>
    </location>
</feature>
<dbReference type="Gene3D" id="1.10.30.50">
    <property type="match status" value="1"/>
</dbReference>
<protein>
    <submittedName>
        <fullName evidence="4">HNH endonuclease</fullName>
    </submittedName>
</protein>
<dbReference type="InterPro" id="IPR003870">
    <property type="entry name" value="DUF222"/>
</dbReference>
<dbReference type="eggNOG" id="COG1403">
    <property type="taxonomic scope" value="Bacteria"/>
</dbReference>
<feature type="region of interest" description="Disordered" evidence="2">
    <location>
        <begin position="203"/>
        <end position="232"/>
    </location>
</feature>
<dbReference type="SMART" id="SM00507">
    <property type="entry name" value="HNHc"/>
    <property type="match status" value="1"/>
</dbReference>
<reference evidence="4 5" key="1">
    <citation type="journal article" date="2007" name="Genome Res.">
        <title>Genome characteristics of facultatively symbiotic Frankia sp. strains reflect host range and host plant biogeography.</title>
        <authorList>
            <person name="Normand P."/>
            <person name="Lapierre P."/>
            <person name="Tisa L.S."/>
            <person name="Gogarten J.P."/>
            <person name="Alloisio N."/>
            <person name="Bagnarol E."/>
            <person name="Bassi C.A."/>
            <person name="Berry A.M."/>
            <person name="Bickhart D.M."/>
            <person name="Choisne N."/>
            <person name="Couloux A."/>
            <person name="Cournoyer B."/>
            <person name="Cruveiller S."/>
            <person name="Daubin V."/>
            <person name="Demange N."/>
            <person name="Francino M.P."/>
            <person name="Goltsman E."/>
            <person name="Huang Y."/>
            <person name="Kopp O.R."/>
            <person name="Labarre L."/>
            <person name="Lapidus A."/>
            <person name="Lavire C."/>
            <person name="Marechal J."/>
            <person name="Martinez M."/>
            <person name="Mastronunzio J.E."/>
            <person name="Mullin B.C."/>
            <person name="Niemann J."/>
            <person name="Pujic P."/>
            <person name="Rawnsley T."/>
            <person name="Rouy Z."/>
            <person name="Schenowitz C."/>
            <person name="Sellstedt A."/>
            <person name="Tavares F."/>
            <person name="Tomkins J.P."/>
            <person name="Vallenet D."/>
            <person name="Valverde C."/>
            <person name="Wall L.G."/>
            <person name="Wang Y."/>
            <person name="Medigue C."/>
            <person name="Benson D.R."/>
        </authorList>
    </citation>
    <scope>NUCLEOTIDE SEQUENCE [LARGE SCALE GENOMIC DNA]</scope>
    <source>
        <strain evidence="5">DSM 45818 / CECT 9043 / CcI3</strain>
    </source>
</reference>
<dbReference type="CDD" id="cd00085">
    <property type="entry name" value="HNHc"/>
    <property type="match status" value="1"/>
</dbReference>
<dbReference type="HOGENOM" id="CLU_026086_0_0_11"/>
<dbReference type="GO" id="GO:0003676">
    <property type="term" value="F:nucleic acid binding"/>
    <property type="evidence" value="ECO:0007669"/>
    <property type="project" value="InterPro"/>
</dbReference>
<proteinExistence type="inferred from homology"/>
<dbReference type="STRING" id="106370.Francci3_0067"/>
<dbReference type="KEGG" id="fra:Francci3_0067"/>
<evidence type="ECO:0000256" key="1">
    <source>
        <dbReference type="ARBA" id="ARBA00023450"/>
    </source>
</evidence>